<accession>A0AC61NKZ2</accession>
<name>A0AC61NKZ2_9FIRM</name>
<evidence type="ECO:0000313" key="1">
    <source>
        <dbReference type="EMBL" id="QUC66953.1"/>
    </source>
</evidence>
<reference evidence="1" key="1">
    <citation type="submission" date="2021-01" db="EMBL/GenBank/DDBJ databases">
        <title>Complete genome sequence of Clostridiales bacterium R-7.</title>
        <authorList>
            <person name="Mahoney-Kurpe S.C."/>
            <person name="Palevich N."/>
            <person name="Koike S."/>
            <person name="Moon C.D."/>
            <person name="Attwood G.T."/>
        </authorList>
    </citation>
    <scope>NUCLEOTIDE SEQUENCE</scope>
    <source>
        <strain evidence="1">R-7</strain>
    </source>
</reference>
<evidence type="ECO:0000313" key="2">
    <source>
        <dbReference type="Proteomes" id="UP000682782"/>
    </source>
</evidence>
<gene>
    <name evidence="1" type="ORF">JYE49_14120</name>
</gene>
<keyword evidence="2" id="KW-1185">Reference proteome</keyword>
<protein>
    <submittedName>
        <fullName evidence="1">Aconitate hydratase</fullName>
        <ecNumber evidence="1">4.2.1.3</ecNumber>
    </submittedName>
</protein>
<proteinExistence type="predicted"/>
<keyword evidence="1" id="KW-0456">Lyase</keyword>
<dbReference type="EC" id="4.2.1.3" evidence="1"/>
<organism evidence="1 2">
    <name type="scientific">Aristaeella hokkaidonensis</name>
    <dbReference type="NCBI Taxonomy" id="3046382"/>
    <lineage>
        <taxon>Bacteria</taxon>
        <taxon>Bacillati</taxon>
        <taxon>Bacillota</taxon>
        <taxon>Clostridia</taxon>
        <taxon>Eubacteriales</taxon>
        <taxon>Aristaeellaceae</taxon>
        <taxon>Aristaeella</taxon>
    </lineage>
</organism>
<dbReference type="EMBL" id="CP068393">
    <property type="protein sequence ID" value="QUC66953.1"/>
    <property type="molecule type" value="Genomic_DNA"/>
</dbReference>
<sequence>MVTTTQLRRAQPHLRQSAVAGYFFRRNGMNLTQKILNAHLVSGKPAAGEEVSIRIDQTLTQDSTGTMAYLQFEAMGIGRVRTMKSVAYIDHNTLQTGFENADDHQYIQSVTKKHGIFCSKPGNGICHQVHLERFGVPGLTLLGSDSHTPTGGGIGMLAIGAGGLDVAVAMGGGAYYLTYPKVVGIRLSGSLPYGVAAKDIILEVLRRLTVKGGVGKVMEYIGEGVKTLTVPERATIANMGAELGATTSVFPSDEVTRAFLKAQGREEDFRELSADADAEYDDIVDIDLNTLEPLVAQPHMPDNVDTVKNIGPIKVDQVFIGSCTNSSYQDMMRVARILKGKTVHPDVSLVIGPGSKQVLTMLARNGALADMLGAGARILESACGPCIGMGQSPKTNAVSVRTNNRNFYARSGTASAGIYLTSCETAAVTALTGVLTDPRTLDLDLTVEQPKQFEVNDNLVIPPVAEGKEDTVDVVRGPNIKPFPLGHDLENDVSGKVLLKMEDNITTDHIMPSNAKLLPFRSNIPHLADFCLTPVDETFPARAKEEKGGILVAGANYGQGSSREHAALVPLYLGIRAVAAKSFARIHQANLINNGILPLTFADEKDYDRIDQGDTLSLPGVREKIEAGEETLVLKNETKGETYAVKMPLTERQKGMILSGGLINYIRSNA</sequence>
<dbReference type="Proteomes" id="UP000682782">
    <property type="component" value="Chromosome"/>
</dbReference>